<accession>A0A9N8J3S0</accession>
<dbReference type="FunFam" id="3.40.50.1820:FF:000005">
    <property type="entry name" value="Prolyl endopeptidase"/>
    <property type="match status" value="1"/>
</dbReference>
<proteinExistence type="inferred from homology"/>
<evidence type="ECO:0000256" key="8">
    <source>
        <dbReference type="ARBA" id="ARBA00060121"/>
    </source>
</evidence>
<dbReference type="PANTHER" id="PTHR11757:SF19">
    <property type="entry name" value="PROLYL ENDOPEPTIDASE-LIKE"/>
    <property type="match status" value="1"/>
</dbReference>
<keyword evidence="7" id="KW-0720">Serine protease</keyword>
<keyword evidence="13" id="KW-1185">Reference proteome</keyword>
<evidence type="ECO:0000259" key="11">
    <source>
        <dbReference type="Pfam" id="PF02897"/>
    </source>
</evidence>
<evidence type="ECO:0000256" key="6">
    <source>
        <dbReference type="ARBA" id="ARBA00022801"/>
    </source>
</evidence>
<gene>
    <name evidence="12" type="ORF">FLAPXU55_03430</name>
</gene>
<dbReference type="Gene3D" id="3.40.50.1820">
    <property type="entry name" value="alpha/beta hydrolase"/>
    <property type="match status" value="1"/>
</dbReference>
<comment type="caution">
    <text evidence="12">The sequence shown here is derived from an EMBL/GenBank/DDBJ whole genome shotgun (WGS) entry which is preliminary data.</text>
</comment>
<feature type="domain" description="Peptidase S9A N-terminal" evidence="11">
    <location>
        <begin position="37"/>
        <end position="437"/>
    </location>
</feature>
<dbReference type="AlphaFoldDB" id="A0A9N8J3S0"/>
<dbReference type="Gene3D" id="2.130.10.120">
    <property type="entry name" value="Prolyl oligopeptidase, N-terminal domain"/>
    <property type="match status" value="1"/>
</dbReference>
<dbReference type="InterPro" id="IPR051543">
    <property type="entry name" value="Serine_Peptidase_S9A"/>
</dbReference>
<evidence type="ECO:0000256" key="2">
    <source>
        <dbReference type="ARBA" id="ARBA00005228"/>
    </source>
</evidence>
<keyword evidence="3" id="KW-0645">Protease</keyword>
<dbReference type="Pfam" id="PF00326">
    <property type="entry name" value="Peptidase_S9"/>
    <property type="match status" value="1"/>
</dbReference>
<protein>
    <recommendedName>
        <fullName evidence="9">Proline-specific endopeptidase</fullName>
    </recommendedName>
</protein>
<comment type="subcellular location">
    <subcellularLocation>
        <location evidence="1">Periplasm</location>
    </subcellularLocation>
</comment>
<dbReference type="PRINTS" id="PR00862">
    <property type="entry name" value="PROLIGOPTASE"/>
</dbReference>
<evidence type="ECO:0000259" key="10">
    <source>
        <dbReference type="Pfam" id="PF00326"/>
    </source>
</evidence>
<evidence type="ECO:0000256" key="7">
    <source>
        <dbReference type="ARBA" id="ARBA00022825"/>
    </source>
</evidence>
<organism evidence="12 13">
    <name type="scientific">Flavobacterium panici</name>
    <dbReference type="NCBI Taxonomy" id="2654843"/>
    <lineage>
        <taxon>Bacteria</taxon>
        <taxon>Pseudomonadati</taxon>
        <taxon>Bacteroidota</taxon>
        <taxon>Flavobacteriia</taxon>
        <taxon>Flavobacteriales</taxon>
        <taxon>Flavobacteriaceae</taxon>
        <taxon>Flavobacterium</taxon>
    </lineage>
</organism>
<dbReference type="EMBL" id="CAIJDE010000051">
    <property type="protein sequence ID" value="CAC9975714.1"/>
    <property type="molecule type" value="Genomic_DNA"/>
</dbReference>
<dbReference type="SUPFAM" id="SSF50993">
    <property type="entry name" value="Peptidase/esterase 'gauge' domain"/>
    <property type="match status" value="1"/>
</dbReference>
<dbReference type="GO" id="GO:0004252">
    <property type="term" value="F:serine-type endopeptidase activity"/>
    <property type="evidence" value="ECO:0007669"/>
    <property type="project" value="InterPro"/>
</dbReference>
<dbReference type="Pfam" id="PF02897">
    <property type="entry name" value="Peptidase_S9_N"/>
    <property type="match status" value="1"/>
</dbReference>
<evidence type="ECO:0000256" key="4">
    <source>
        <dbReference type="ARBA" id="ARBA00022729"/>
    </source>
</evidence>
<dbReference type="InterPro" id="IPR001375">
    <property type="entry name" value="Peptidase_S9_cat"/>
</dbReference>
<feature type="domain" description="Peptidase S9 prolyl oligopeptidase catalytic" evidence="10">
    <location>
        <begin position="498"/>
        <end position="709"/>
    </location>
</feature>
<sequence>MEYFMKKLILFCCVCTTFAPSYLKTNAQSMQENIQAPKAKEVPKTLKKHKETRIDNYFWLNDRENPEVIDYLNKENEYYQKVTSHTKDFQESLYEEMKGRIKEDDSSVPYFYNGYYYITRFETGKDYPIFSRKKGSLSAEEEILFNCNELAVGHAYFKLGGLSISPDNKFASFGTDIVGRRIYTIQIKNLETGEILSDKIENATGASVWANDNKTIFYTKQDEVTLRSDKIFRHKLNTDSKKDVLVYDETDDTFNVSVSKEKSRKYIVIGSSSTLTTEYRILNSDNPDGEFEVFQPRVRGLEYSISHYEDSFYILTNKDKATNFKLMKTPENKTGKKNWVDVIPHREDVLLEDIEIFKNYLVVEERSNGLNHIRIMPWNDEPDYYLPFGSETYNAFTTTNIDFDTDILRYSYQSLATPSSVIDFNMKTKTKEILKEQQVLGGKFDKENYVEERVWATARDGVKVPISMIYKKGLNKNGKNPLLLYAYGSYGITMDTYFSSTRLSLLDRGFVYAIAHIRGGEDLGRQWYEDGKLLKKKNTFTDFIDCSKFVIDEKYTSPEHLYAEGGSAGGLLMGVIVNEAPELYNGVIAQVPFVDVVTTMLDDSIPLTTGEYDEWGNPNNKKYYDYMLSYSPYDNVKAQKYPNMYVSTGLHDSQVQYWEPAKWVAKLRVLKTNNNQLFLDTNMDAGHGGASGRFEALKDLAKEFSFLLDLEKIKS</sequence>
<dbReference type="PANTHER" id="PTHR11757">
    <property type="entry name" value="PROTEASE FAMILY S9A OLIGOPEPTIDASE"/>
    <property type="match status" value="1"/>
</dbReference>
<comment type="similarity">
    <text evidence="2">Belongs to the peptidase S9A family.</text>
</comment>
<dbReference type="SUPFAM" id="SSF53474">
    <property type="entry name" value="alpha/beta-Hydrolases"/>
    <property type="match status" value="1"/>
</dbReference>
<dbReference type="Proteomes" id="UP000533639">
    <property type="component" value="Unassembled WGS sequence"/>
</dbReference>
<dbReference type="GO" id="GO:0042597">
    <property type="term" value="C:periplasmic space"/>
    <property type="evidence" value="ECO:0007669"/>
    <property type="project" value="UniProtKB-SubCell"/>
</dbReference>
<name>A0A9N8J3S0_9FLAO</name>
<comment type="function">
    <text evidence="8">Cleaves peptide bonds on the C-terminal side of prolyl residues within peptides that are up to approximately 30 amino acids long. Has an absolute requirement for an X-Pro bond in the trans configuration immediately preceding the Pro-Y scissible bond.</text>
</comment>
<dbReference type="GO" id="GO:0006508">
    <property type="term" value="P:proteolysis"/>
    <property type="evidence" value="ECO:0007669"/>
    <property type="project" value="UniProtKB-KW"/>
</dbReference>
<evidence type="ECO:0000313" key="12">
    <source>
        <dbReference type="EMBL" id="CAC9975714.1"/>
    </source>
</evidence>
<dbReference type="InterPro" id="IPR029058">
    <property type="entry name" value="AB_hydrolase_fold"/>
</dbReference>
<reference evidence="12 13" key="1">
    <citation type="submission" date="2020-06" db="EMBL/GenBank/DDBJ databases">
        <authorList>
            <person name="Criscuolo A."/>
        </authorList>
    </citation>
    <scope>NUCLEOTIDE SEQUENCE [LARGE SCALE GENOMIC DNA]</scope>
    <source>
        <strain evidence="12">PXU-55</strain>
    </source>
</reference>
<evidence type="ECO:0000256" key="5">
    <source>
        <dbReference type="ARBA" id="ARBA00022764"/>
    </source>
</evidence>
<dbReference type="InterPro" id="IPR002470">
    <property type="entry name" value="Peptidase_S9A"/>
</dbReference>
<evidence type="ECO:0000256" key="1">
    <source>
        <dbReference type="ARBA" id="ARBA00004418"/>
    </source>
</evidence>
<evidence type="ECO:0000256" key="9">
    <source>
        <dbReference type="ARBA" id="ARBA00081187"/>
    </source>
</evidence>
<keyword evidence="4" id="KW-0732">Signal</keyword>
<evidence type="ECO:0000313" key="13">
    <source>
        <dbReference type="Proteomes" id="UP000533639"/>
    </source>
</evidence>
<keyword evidence="5" id="KW-0574">Periplasm</keyword>
<dbReference type="InterPro" id="IPR023302">
    <property type="entry name" value="Pept_S9A_N"/>
</dbReference>
<keyword evidence="6" id="KW-0378">Hydrolase</keyword>
<evidence type="ECO:0000256" key="3">
    <source>
        <dbReference type="ARBA" id="ARBA00022670"/>
    </source>
</evidence>